<reference evidence="1" key="1">
    <citation type="submission" date="2018-05" db="EMBL/GenBank/DDBJ databases">
        <authorList>
            <person name="Lanie J.A."/>
            <person name="Ng W.-L."/>
            <person name="Kazmierczak K.M."/>
            <person name="Andrzejewski T.M."/>
            <person name="Davidsen T.M."/>
            <person name="Wayne K.J."/>
            <person name="Tettelin H."/>
            <person name="Glass J.I."/>
            <person name="Rusch D."/>
            <person name="Podicherti R."/>
            <person name="Tsui H.-C.T."/>
            <person name="Winkler M.E."/>
        </authorList>
    </citation>
    <scope>NUCLEOTIDE SEQUENCE</scope>
</reference>
<gene>
    <name evidence="1" type="ORF">METZ01_LOCUS12382</name>
</gene>
<dbReference type="AlphaFoldDB" id="A0A381P050"/>
<proteinExistence type="predicted"/>
<accession>A0A381P050</accession>
<sequence length="88" mass="9718">MERLAMGLYRLDCRIINRGGVAHLGERIPCTDKVAGSIPVASTMRVSYKGITLGFQPNDTGSIPVTRSNKLCYTQLKSDNKQFLKQTS</sequence>
<dbReference type="EMBL" id="UINC01000684">
    <property type="protein sequence ID" value="SUZ59528.1"/>
    <property type="molecule type" value="Genomic_DNA"/>
</dbReference>
<organism evidence="1">
    <name type="scientific">marine metagenome</name>
    <dbReference type="NCBI Taxonomy" id="408172"/>
    <lineage>
        <taxon>unclassified sequences</taxon>
        <taxon>metagenomes</taxon>
        <taxon>ecological metagenomes</taxon>
    </lineage>
</organism>
<name>A0A381P050_9ZZZZ</name>
<protein>
    <submittedName>
        <fullName evidence="1">Uncharacterized protein</fullName>
    </submittedName>
</protein>
<evidence type="ECO:0000313" key="1">
    <source>
        <dbReference type="EMBL" id="SUZ59528.1"/>
    </source>
</evidence>